<keyword evidence="2" id="KW-1185">Reference proteome</keyword>
<accession>A0A5A7R5W4</accession>
<protein>
    <submittedName>
        <fullName evidence="1">Tetratricopeptide repeat protein</fullName>
    </submittedName>
</protein>
<sequence>MVEHMDLMRGQALRRPLIRAPPLIANISAELSSFSPNTGTETFIGEIRAKNSSPSLPLLARHLTSSSSPVFFPSALFRSAQQRDEQHLTAQSTKFDRSRGGVLHHRVPHQQIQADLSLFGSTLFVFSSELELKMANYCIWQSVCLGV</sequence>
<gene>
    <name evidence="1" type="ORF">STAS_29142</name>
</gene>
<proteinExistence type="predicted"/>
<reference evidence="2" key="1">
    <citation type="journal article" date="2019" name="Curr. Biol.">
        <title>Genome Sequence of Striga asiatica Provides Insight into the Evolution of Plant Parasitism.</title>
        <authorList>
            <person name="Yoshida S."/>
            <person name="Kim S."/>
            <person name="Wafula E.K."/>
            <person name="Tanskanen J."/>
            <person name="Kim Y.M."/>
            <person name="Honaas L."/>
            <person name="Yang Z."/>
            <person name="Spallek T."/>
            <person name="Conn C.E."/>
            <person name="Ichihashi Y."/>
            <person name="Cheong K."/>
            <person name="Cui S."/>
            <person name="Der J.P."/>
            <person name="Gundlach H."/>
            <person name="Jiao Y."/>
            <person name="Hori C."/>
            <person name="Ishida J.K."/>
            <person name="Kasahara H."/>
            <person name="Kiba T."/>
            <person name="Kim M.S."/>
            <person name="Koo N."/>
            <person name="Laohavisit A."/>
            <person name="Lee Y.H."/>
            <person name="Lumba S."/>
            <person name="McCourt P."/>
            <person name="Mortimer J.C."/>
            <person name="Mutuku J.M."/>
            <person name="Nomura T."/>
            <person name="Sasaki-Sekimoto Y."/>
            <person name="Seto Y."/>
            <person name="Wang Y."/>
            <person name="Wakatake T."/>
            <person name="Sakakibara H."/>
            <person name="Demura T."/>
            <person name="Yamaguchi S."/>
            <person name="Yoneyama K."/>
            <person name="Manabe R.I."/>
            <person name="Nelson D.C."/>
            <person name="Schulman A.H."/>
            <person name="Timko M.P."/>
            <person name="dePamphilis C.W."/>
            <person name="Choi D."/>
            <person name="Shirasu K."/>
        </authorList>
    </citation>
    <scope>NUCLEOTIDE SEQUENCE [LARGE SCALE GENOMIC DNA]</scope>
    <source>
        <strain evidence="2">cv. UVA1</strain>
    </source>
</reference>
<dbReference type="AlphaFoldDB" id="A0A5A7R5W4"/>
<evidence type="ECO:0000313" key="2">
    <source>
        <dbReference type="Proteomes" id="UP000325081"/>
    </source>
</evidence>
<dbReference type="EMBL" id="BKCP01009848">
    <property type="protein sequence ID" value="GER51734.1"/>
    <property type="molecule type" value="Genomic_DNA"/>
</dbReference>
<dbReference type="Proteomes" id="UP000325081">
    <property type="component" value="Unassembled WGS sequence"/>
</dbReference>
<organism evidence="1 2">
    <name type="scientific">Striga asiatica</name>
    <name type="common">Asiatic witchweed</name>
    <name type="synonym">Buchnera asiatica</name>
    <dbReference type="NCBI Taxonomy" id="4170"/>
    <lineage>
        <taxon>Eukaryota</taxon>
        <taxon>Viridiplantae</taxon>
        <taxon>Streptophyta</taxon>
        <taxon>Embryophyta</taxon>
        <taxon>Tracheophyta</taxon>
        <taxon>Spermatophyta</taxon>
        <taxon>Magnoliopsida</taxon>
        <taxon>eudicotyledons</taxon>
        <taxon>Gunneridae</taxon>
        <taxon>Pentapetalae</taxon>
        <taxon>asterids</taxon>
        <taxon>lamiids</taxon>
        <taxon>Lamiales</taxon>
        <taxon>Orobanchaceae</taxon>
        <taxon>Buchnereae</taxon>
        <taxon>Striga</taxon>
    </lineage>
</organism>
<name>A0A5A7R5W4_STRAF</name>
<evidence type="ECO:0000313" key="1">
    <source>
        <dbReference type="EMBL" id="GER51734.1"/>
    </source>
</evidence>
<comment type="caution">
    <text evidence="1">The sequence shown here is derived from an EMBL/GenBank/DDBJ whole genome shotgun (WGS) entry which is preliminary data.</text>
</comment>